<dbReference type="EMBL" id="MN740593">
    <property type="protein sequence ID" value="QHS77905.1"/>
    <property type="molecule type" value="Genomic_DNA"/>
</dbReference>
<accession>A0A6C0AEV8</accession>
<dbReference type="AlphaFoldDB" id="A0A6C0AEV8"/>
<organism evidence="1">
    <name type="scientific">viral metagenome</name>
    <dbReference type="NCBI Taxonomy" id="1070528"/>
    <lineage>
        <taxon>unclassified sequences</taxon>
        <taxon>metagenomes</taxon>
        <taxon>organismal metagenomes</taxon>
    </lineage>
</organism>
<name>A0A6C0AEV8_9ZZZZ</name>
<protein>
    <submittedName>
        <fullName evidence="1">Uncharacterized protein</fullName>
    </submittedName>
</protein>
<reference evidence="1" key="1">
    <citation type="journal article" date="2020" name="Nature">
        <title>Giant virus diversity and host interactions through global metagenomics.</title>
        <authorList>
            <person name="Schulz F."/>
            <person name="Roux S."/>
            <person name="Paez-Espino D."/>
            <person name="Jungbluth S."/>
            <person name="Walsh D.A."/>
            <person name="Denef V.J."/>
            <person name="McMahon K.D."/>
            <person name="Konstantinidis K.T."/>
            <person name="Eloe-Fadrosh E.A."/>
            <person name="Kyrpides N.C."/>
            <person name="Woyke T."/>
        </authorList>
    </citation>
    <scope>NUCLEOTIDE SEQUENCE</scope>
    <source>
        <strain evidence="1">GVMAG-S-1021933-23</strain>
    </source>
</reference>
<proteinExistence type="predicted"/>
<evidence type="ECO:0000313" key="1">
    <source>
        <dbReference type="EMBL" id="QHS77905.1"/>
    </source>
</evidence>
<sequence>MLKTNGLYVQIGNRPWDSEYGETSNCWYNFIKVINNDYALVIGLSCLTPFFDKNVTEKCFNIFISNKNLNCIYKRKESIDFNNKLSILTEDKLKEYKSLMFPSLKGIEHEDFGTCQEISDFSKLKMEYTLQSFFDIDNCDILNVVKKLSSYNWDYFLNDILYDGIYICYLRDYAEDNDEDNTNNKIESKKYSYVKSFDYCFVNDSFDAIIENDDKSKIFAWHSPSMSEIQNNKSTQENNFPYYFIPFDLSSEETWKNEYDKWKQNFDTI</sequence>